<protein>
    <submittedName>
        <fullName evidence="1">Uncharacterized protein</fullName>
    </submittedName>
</protein>
<evidence type="ECO:0000313" key="1">
    <source>
        <dbReference type="EMBL" id="GAG66580.1"/>
    </source>
</evidence>
<reference evidence="1" key="1">
    <citation type="journal article" date="2014" name="Front. Microbiol.">
        <title>High frequency of phylogenetically diverse reductive dehalogenase-homologous genes in deep subseafloor sedimentary metagenomes.</title>
        <authorList>
            <person name="Kawai M."/>
            <person name="Futagami T."/>
            <person name="Toyoda A."/>
            <person name="Takaki Y."/>
            <person name="Nishi S."/>
            <person name="Hori S."/>
            <person name="Arai W."/>
            <person name="Tsubouchi T."/>
            <person name="Morono Y."/>
            <person name="Uchiyama I."/>
            <person name="Ito T."/>
            <person name="Fujiyama A."/>
            <person name="Inagaki F."/>
            <person name="Takami H."/>
        </authorList>
    </citation>
    <scope>NUCLEOTIDE SEQUENCE</scope>
    <source>
        <strain evidence="1">Expedition CK06-06</strain>
    </source>
</reference>
<organism evidence="1">
    <name type="scientific">marine sediment metagenome</name>
    <dbReference type="NCBI Taxonomy" id="412755"/>
    <lineage>
        <taxon>unclassified sequences</taxon>
        <taxon>metagenomes</taxon>
        <taxon>ecological metagenomes</taxon>
    </lineage>
</organism>
<sequence length="80" mass="9740">MIIPTKIRDLTKEPRWREKLREEIEKILYQKEKITNRDLLTIIEKLYSLFVLELNYFNVDHCEFRKAILELKNPGLPPIK</sequence>
<dbReference type="AlphaFoldDB" id="X0ZAR4"/>
<accession>X0ZAR4</accession>
<gene>
    <name evidence="1" type="ORF">S01H4_04777</name>
</gene>
<proteinExistence type="predicted"/>
<dbReference type="EMBL" id="BART01001314">
    <property type="protein sequence ID" value="GAG66580.1"/>
    <property type="molecule type" value="Genomic_DNA"/>
</dbReference>
<name>X0ZAR4_9ZZZZ</name>
<comment type="caution">
    <text evidence="1">The sequence shown here is derived from an EMBL/GenBank/DDBJ whole genome shotgun (WGS) entry which is preliminary data.</text>
</comment>